<evidence type="ECO:0000259" key="2">
    <source>
        <dbReference type="Pfam" id="PF00171"/>
    </source>
</evidence>
<dbReference type="InterPro" id="IPR016161">
    <property type="entry name" value="Ald_DH/histidinol_DH"/>
</dbReference>
<dbReference type="CDD" id="cd07129">
    <property type="entry name" value="ALDH_KGSADH"/>
    <property type="match status" value="1"/>
</dbReference>
<reference evidence="3" key="1">
    <citation type="submission" date="2022-06" db="EMBL/GenBank/DDBJ databases">
        <title>Solitalea sp. MAHUQ-68 isolated from rhizospheric soil.</title>
        <authorList>
            <person name="Huq M.A."/>
        </authorList>
    </citation>
    <scope>NUCLEOTIDE SEQUENCE</scope>
    <source>
        <strain evidence="3">MAHUQ-68</strain>
    </source>
</reference>
<dbReference type="Pfam" id="PF00171">
    <property type="entry name" value="Aldedh"/>
    <property type="match status" value="1"/>
</dbReference>
<dbReference type="RefSeq" id="WP_252586190.1">
    <property type="nucleotide sequence ID" value="NZ_JAMWYS010000013.1"/>
</dbReference>
<dbReference type="Proteomes" id="UP001155182">
    <property type="component" value="Unassembled WGS sequence"/>
</dbReference>
<dbReference type="InterPro" id="IPR016162">
    <property type="entry name" value="Ald_DH_N"/>
</dbReference>
<evidence type="ECO:0000313" key="4">
    <source>
        <dbReference type="Proteomes" id="UP001155182"/>
    </source>
</evidence>
<dbReference type="InterPro" id="IPR015590">
    <property type="entry name" value="Aldehyde_DH_dom"/>
</dbReference>
<dbReference type="PANTHER" id="PTHR43353:SF3">
    <property type="entry name" value="ALDEHYDE DEHYDROGENASE-RELATED"/>
    <property type="match status" value="1"/>
</dbReference>
<accession>A0A9X2JE16</accession>
<dbReference type="Gene3D" id="3.40.605.10">
    <property type="entry name" value="Aldehyde Dehydrogenase, Chain A, domain 1"/>
    <property type="match status" value="1"/>
</dbReference>
<dbReference type="EMBL" id="JAMWYS010000013">
    <property type="protein sequence ID" value="MCO4291956.1"/>
    <property type="molecule type" value="Genomic_DNA"/>
</dbReference>
<keyword evidence="4" id="KW-1185">Reference proteome</keyword>
<dbReference type="SUPFAM" id="SSF53720">
    <property type="entry name" value="ALDH-like"/>
    <property type="match status" value="1"/>
</dbReference>
<evidence type="ECO:0000256" key="1">
    <source>
        <dbReference type="ARBA" id="ARBA00023002"/>
    </source>
</evidence>
<keyword evidence="1" id="KW-0560">Oxidoreductase</keyword>
<dbReference type="InterPro" id="IPR044151">
    <property type="entry name" value="ALDH_KGSADH"/>
</dbReference>
<proteinExistence type="predicted"/>
<evidence type="ECO:0000313" key="3">
    <source>
        <dbReference type="EMBL" id="MCO4291956.1"/>
    </source>
</evidence>
<protein>
    <submittedName>
        <fullName evidence="3">Aldehyde dehydrogenase (NADP(+))</fullName>
    </submittedName>
</protein>
<organism evidence="3 4">
    <name type="scientific">Solitalea agri</name>
    <dbReference type="NCBI Taxonomy" id="2953739"/>
    <lineage>
        <taxon>Bacteria</taxon>
        <taxon>Pseudomonadati</taxon>
        <taxon>Bacteroidota</taxon>
        <taxon>Sphingobacteriia</taxon>
        <taxon>Sphingobacteriales</taxon>
        <taxon>Sphingobacteriaceae</taxon>
        <taxon>Solitalea</taxon>
    </lineage>
</organism>
<feature type="domain" description="Aldehyde dehydrogenase" evidence="2">
    <location>
        <begin position="3"/>
        <end position="429"/>
    </location>
</feature>
<dbReference type="AlphaFoldDB" id="A0A9X2JE16"/>
<comment type="caution">
    <text evidence="3">The sequence shown here is derived from an EMBL/GenBank/DDBJ whole genome shotgun (WGS) entry which is preliminary data.</text>
</comment>
<dbReference type="InterPro" id="IPR016163">
    <property type="entry name" value="Ald_DH_C"/>
</dbReference>
<gene>
    <name evidence="3" type="ORF">NF867_03660</name>
</gene>
<dbReference type="GO" id="GO:0016620">
    <property type="term" value="F:oxidoreductase activity, acting on the aldehyde or oxo group of donors, NAD or NADP as acceptor"/>
    <property type="evidence" value="ECO:0007669"/>
    <property type="project" value="InterPro"/>
</dbReference>
<dbReference type="InterPro" id="IPR050740">
    <property type="entry name" value="Aldehyde_DH_Superfamily"/>
</dbReference>
<dbReference type="Gene3D" id="3.40.309.10">
    <property type="entry name" value="Aldehyde Dehydrogenase, Chain A, domain 2"/>
    <property type="match status" value="1"/>
</dbReference>
<sequence>MEIQEVKTTDLQQFQAIMLKAVNAGNEYKKVSKEAKANFLEEIVRQIELLGFELIETAMTETNLPEARLIGERGRTCNQLKMFADLIREGSWVEASIDTALPQRLPIPKSDIRKMLVPLGPVVVFGASNFPLAFSTAGGDTASALAAGCPVVLKAHSAHRKTSVLVAGAIEKAIQLAQMPKNVFQHVIGRYEIGQALVKHPATQAVAFTGSYTGGKALFDLANHRHRPIPVFAEMGSVNPVCLLSEKLATQPESLAKEMAASITQGVGQFCTNPGVMIAVEDKALDEFLSHLKIAIQQVSPAKMLHSGIAQSYHEGIASVINDEDLSIEAAVQKTENDAGNALIASVSAAVFMERPTLHQEIFGPYSLLVKCKDKAEMLAVVNVLEGQLTGTIMGTDSDLQQNIDLLESLTTIAGRVMINNVPTGVEVCPSMVHGGPFPATTDARFTSVGTSAIKRFVRPVCLQNFSQSLLPAELQDGNPMQIWRLIDGEFSKA</sequence>
<name>A0A9X2JE16_9SPHI</name>
<dbReference type="PANTHER" id="PTHR43353">
    <property type="entry name" value="SUCCINATE-SEMIALDEHYDE DEHYDROGENASE, MITOCHONDRIAL"/>
    <property type="match status" value="1"/>
</dbReference>